<evidence type="ECO:0000256" key="4">
    <source>
        <dbReference type="ARBA" id="ARBA00022833"/>
    </source>
</evidence>
<dbReference type="InterPro" id="IPR037519">
    <property type="entry name" value="LITAF_fam"/>
</dbReference>
<name>A0ABR4A4X8_9LECA</name>
<accession>A0ABR4A4X8</accession>
<keyword evidence="3" id="KW-0479">Metal-binding</keyword>
<feature type="compositionally biased region" description="Polar residues" evidence="6">
    <location>
        <begin position="15"/>
        <end position="40"/>
    </location>
</feature>
<evidence type="ECO:0000313" key="9">
    <source>
        <dbReference type="Proteomes" id="UP001590950"/>
    </source>
</evidence>
<sequence length="194" mass="21364">MDDKTPINAVPPYEASQTFTQQPQVQHTTSYGSAPGQPQVQHDIYQSPMPTGQTAGTTEQPAAVQQPVVTTNEKQEYYSGTQPIPQMQQQTMQQAPMQQMQTSQYTQAKPLHSLGEAAAPVDCPVCRQRALTRIENVSGNTTHMWALVLCACLCLGCIPYLITSLKDIEHKCGNCGVLLATWKRSGRTVVHQHE</sequence>
<organism evidence="8 9">
    <name type="scientific">Stereocaulon virgatum</name>
    <dbReference type="NCBI Taxonomy" id="373712"/>
    <lineage>
        <taxon>Eukaryota</taxon>
        <taxon>Fungi</taxon>
        <taxon>Dikarya</taxon>
        <taxon>Ascomycota</taxon>
        <taxon>Pezizomycotina</taxon>
        <taxon>Lecanoromycetes</taxon>
        <taxon>OSLEUM clade</taxon>
        <taxon>Lecanoromycetidae</taxon>
        <taxon>Lecanorales</taxon>
        <taxon>Lecanorineae</taxon>
        <taxon>Stereocaulaceae</taxon>
        <taxon>Stereocaulon</taxon>
    </lineage>
</organism>
<dbReference type="PROSITE" id="PS51837">
    <property type="entry name" value="LITAF"/>
    <property type="match status" value="1"/>
</dbReference>
<gene>
    <name evidence="8" type="ORF">N7G274_007409</name>
</gene>
<dbReference type="Proteomes" id="UP001590950">
    <property type="component" value="Unassembled WGS sequence"/>
</dbReference>
<evidence type="ECO:0000256" key="3">
    <source>
        <dbReference type="ARBA" id="ARBA00022723"/>
    </source>
</evidence>
<keyword evidence="4" id="KW-0862">Zinc</keyword>
<evidence type="ECO:0000256" key="6">
    <source>
        <dbReference type="SAM" id="MobiDB-lite"/>
    </source>
</evidence>
<reference evidence="8 9" key="1">
    <citation type="submission" date="2024-09" db="EMBL/GenBank/DDBJ databases">
        <title>Rethinking Asexuality: The Enigmatic Case of Functional Sexual Genes in Lepraria (Stereocaulaceae).</title>
        <authorList>
            <person name="Doellman M."/>
            <person name="Sun Y."/>
            <person name="Barcenas-Pena A."/>
            <person name="Lumbsch H.T."/>
            <person name="Grewe F."/>
        </authorList>
    </citation>
    <scope>NUCLEOTIDE SEQUENCE [LARGE SCALE GENOMIC DNA]</scope>
    <source>
        <strain evidence="8 9">Mercado 3170</strain>
    </source>
</reference>
<feature type="region of interest" description="Disordered" evidence="6">
    <location>
        <begin position="1"/>
        <end position="64"/>
    </location>
</feature>
<evidence type="ECO:0000259" key="7">
    <source>
        <dbReference type="PROSITE" id="PS51837"/>
    </source>
</evidence>
<dbReference type="PANTHER" id="PTHR23292">
    <property type="entry name" value="LIPOPOLYSACCHARIDE-INDUCED TUMOR NECROSIS FACTOR-ALPHA FACTOR"/>
    <property type="match status" value="1"/>
</dbReference>
<comment type="caution">
    <text evidence="8">The sequence shown here is derived from an EMBL/GenBank/DDBJ whole genome shotgun (WGS) entry which is preliminary data.</text>
</comment>
<keyword evidence="5" id="KW-0472">Membrane</keyword>
<proteinExistence type="inferred from homology"/>
<evidence type="ECO:0000313" key="8">
    <source>
        <dbReference type="EMBL" id="KAL2040006.1"/>
    </source>
</evidence>
<protein>
    <recommendedName>
        <fullName evidence="7">LITAF domain-containing protein</fullName>
    </recommendedName>
</protein>
<dbReference type="PANTHER" id="PTHR23292:SF6">
    <property type="entry name" value="FI16602P1-RELATED"/>
    <property type="match status" value="1"/>
</dbReference>
<dbReference type="InterPro" id="IPR006629">
    <property type="entry name" value="LITAF"/>
</dbReference>
<comment type="similarity">
    <text evidence="2">Belongs to the CDIP1/LITAF family.</text>
</comment>
<dbReference type="SMART" id="SM00714">
    <property type="entry name" value="LITAF"/>
    <property type="match status" value="1"/>
</dbReference>
<comment type="subcellular location">
    <subcellularLocation>
        <location evidence="1">Membrane</location>
        <topology evidence="1">Peripheral membrane protein</topology>
    </subcellularLocation>
</comment>
<feature type="compositionally biased region" description="Polar residues" evidence="6">
    <location>
        <begin position="48"/>
        <end position="60"/>
    </location>
</feature>
<dbReference type="Pfam" id="PF10601">
    <property type="entry name" value="zf-LITAF-like"/>
    <property type="match status" value="1"/>
</dbReference>
<evidence type="ECO:0000256" key="1">
    <source>
        <dbReference type="ARBA" id="ARBA00004170"/>
    </source>
</evidence>
<dbReference type="EMBL" id="JBEFKJ010000023">
    <property type="protein sequence ID" value="KAL2040006.1"/>
    <property type="molecule type" value="Genomic_DNA"/>
</dbReference>
<evidence type="ECO:0000256" key="2">
    <source>
        <dbReference type="ARBA" id="ARBA00005975"/>
    </source>
</evidence>
<evidence type="ECO:0000256" key="5">
    <source>
        <dbReference type="ARBA" id="ARBA00023136"/>
    </source>
</evidence>
<feature type="domain" description="LITAF" evidence="7">
    <location>
        <begin position="103"/>
        <end position="184"/>
    </location>
</feature>
<keyword evidence="9" id="KW-1185">Reference proteome</keyword>